<dbReference type="InterPro" id="IPR043502">
    <property type="entry name" value="DNA/RNA_pol_sf"/>
</dbReference>
<accession>A0A9D3ZZG5</accession>
<dbReference type="Gene3D" id="3.60.10.10">
    <property type="entry name" value="Endonuclease/exonuclease/phosphatase"/>
    <property type="match status" value="1"/>
</dbReference>
<dbReference type="PANTHER" id="PTHR46890:SF48">
    <property type="entry name" value="RNA-DIRECTED DNA POLYMERASE"/>
    <property type="match status" value="1"/>
</dbReference>
<organism evidence="1 2">
    <name type="scientific">Gossypium stocksii</name>
    <dbReference type="NCBI Taxonomy" id="47602"/>
    <lineage>
        <taxon>Eukaryota</taxon>
        <taxon>Viridiplantae</taxon>
        <taxon>Streptophyta</taxon>
        <taxon>Embryophyta</taxon>
        <taxon>Tracheophyta</taxon>
        <taxon>Spermatophyta</taxon>
        <taxon>Magnoliopsida</taxon>
        <taxon>eudicotyledons</taxon>
        <taxon>Gunneridae</taxon>
        <taxon>Pentapetalae</taxon>
        <taxon>rosids</taxon>
        <taxon>malvids</taxon>
        <taxon>Malvales</taxon>
        <taxon>Malvaceae</taxon>
        <taxon>Malvoideae</taxon>
        <taxon>Gossypium</taxon>
    </lineage>
</organism>
<evidence type="ECO:0000313" key="1">
    <source>
        <dbReference type="EMBL" id="KAH1075467.1"/>
    </source>
</evidence>
<keyword evidence="2" id="KW-1185">Reference proteome</keyword>
<gene>
    <name evidence="1" type="ORF">J1N35_027795</name>
</gene>
<dbReference type="SUPFAM" id="SSF56219">
    <property type="entry name" value="DNase I-like"/>
    <property type="match status" value="1"/>
</dbReference>
<protein>
    <recommendedName>
        <fullName evidence="3">Reverse transcriptase domain-containing protein</fullName>
    </recommendedName>
</protein>
<dbReference type="SUPFAM" id="SSF56672">
    <property type="entry name" value="DNA/RNA polymerases"/>
    <property type="match status" value="1"/>
</dbReference>
<evidence type="ECO:0008006" key="3">
    <source>
        <dbReference type="Google" id="ProtNLM"/>
    </source>
</evidence>
<dbReference type="AlphaFoldDB" id="A0A9D3ZZG5"/>
<proteinExistence type="predicted"/>
<dbReference type="InterPro" id="IPR052343">
    <property type="entry name" value="Retrotransposon-Effector_Assoc"/>
</dbReference>
<sequence length="500" mass="57869">MESIRRQCGFINGIDIATDGTKGGLSLGWKEGLTLHLRSLSKSHIDVEVEDENERRLWKFTGFYGAPIESDRKESWDLLRLLKRENNKPWLVVGDFNEILFSFEKMGERIREERQMAAFRKALDYCELSDLGFVGHWYTWERGQFVDTSIRERLDRGVANTGWWDLFPNYKVHHLQHSFSDYYPVMVDTDGSGNMQGRAEQDSFRFNANWILDTEVEEQIQREWNSNSLDVPAKLRRMGLELNIKADKEELFWEQRARVNWLRFGDRNTKFFHNSAIHYKRKNKVVGLENETGVLITDETELSKLATTYFKDLFSSQPDGFPAIFYQKFWHIVGEDVIGYCLAILNDQRNIEEVNNTSIVLIPKENSPKSLNKFRPISLCNVLYKIVLKVLVNRFRKVLNFCIADSQGAFVLGSVAYTVVLNGKNGEEFRPQRGLRQGDPLSPYLFLFCAEGFSRLIEIAKRNGRLTGTNVGRGNVSLSHLFFGDDSMLLELPRLKGLII</sequence>
<reference evidence="1 2" key="1">
    <citation type="journal article" date="2021" name="Plant Biotechnol. J.">
        <title>Multi-omics assisted identification of the key and species-specific regulatory components of drought-tolerant mechanisms in Gossypium stocksii.</title>
        <authorList>
            <person name="Yu D."/>
            <person name="Ke L."/>
            <person name="Zhang D."/>
            <person name="Wu Y."/>
            <person name="Sun Y."/>
            <person name="Mei J."/>
            <person name="Sun J."/>
            <person name="Sun Y."/>
        </authorList>
    </citation>
    <scope>NUCLEOTIDE SEQUENCE [LARGE SCALE GENOMIC DNA]</scope>
    <source>
        <strain evidence="2">cv. E1</strain>
        <tissue evidence="1">Leaf</tissue>
    </source>
</reference>
<dbReference type="Proteomes" id="UP000828251">
    <property type="component" value="Unassembled WGS sequence"/>
</dbReference>
<name>A0A9D3ZZG5_9ROSI</name>
<comment type="caution">
    <text evidence="1">The sequence shown here is derived from an EMBL/GenBank/DDBJ whole genome shotgun (WGS) entry which is preliminary data.</text>
</comment>
<dbReference type="PANTHER" id="PTHR46890">
    <property type="entry name" value="NON-LTR RETROLELEMENT REVERSE TRANSCRIPTASE-LIKE PROTEIN-RELATED"/>
    <property type="match status" value="1"/>
</dbReference>
<dbReference type="InterPro" id="IPR036691">
    <property type="entry name" value="Endo/exonu/phosph_ase_sf"/>
</dbReference>
<dbReference type="OrthoDB" id="991485at2759"/>
<dbReference type="EMBL" id="JAIQCV010000008">
    <property type="protein sequence ID" value="KAH1075467.1"/>
    <property type="molecule type" value="Genomic_DNA"/>
</dbReference>
<evidence type="ECO:0000313" key="2">
    <source>
        <dbReference type="Proteomes" id="UP000828251"/>
    </source>
</evidence>